<comment type="caution">
    <text evidence="4">The sequence shown here is derived from an EMBL/GenBank/DDBJ whole genome shotgun (WGS) entry which is preliminary data.</text>
</comment>
<proteinExistence type="predicted"/>
<dbReference type="InterPro" id="IPR013783">
    <property type="entry name" value="Ig-like_fold"/>
</dbReference>
<evidence type="ECO:0000313" key="4">
    <source>
        <dbReference type="EMBL" id="KAL3404710.1"/>
    </source>
</evidence>
<dbReference type="InterPro" id="IPR013106">
    <property type="entry name" value="Ig_V-set"/>
</dbReference>
<feature type="signal peptide" evidence="2">
    <location>
        <begin position="1"/>
        <end position="37"/>
    </location>
</feature>
<dbReference type="InterPro" id="IPR036179">
    <property type="entry name" value="Ig-like_dom_sf"/>
</dbReference>
<dbReference type="SMART" id="SM00408">
    <property type="entry name" value="IGc2"/>
    <property type="match status" value="2"/>
</dbReference>
<dbReference type="EMBL" id="JBJJXI010000023">
    <property type="protein sequence ID" value="KAL3404710.1"/>
    <property type="molecule type" value="Genomic_DNA"/>
</dbReference>
<gene>
    <name evidence="4" type="ORF">TKK_002753</name>
</gene>
<dbReference type="AlphaFoldDB" id="A0ABD2XHV0"/>
<sequence>MTTITPITRRIAICNRCSPLPTLLVLLLGSLVVVASAQPHYVSLEDRAKSISSSSSSGAGEAGGGGNKNANENREQLPVFEQTASNVTAFEGQTVYLPCRVHNLADRYQVSWMRSRDLHILSFASIMYISDRRFKLQHLNGSDAWTLQLDRVRKSDAGRYECQVNSEPKIMYAVQLAVKDPNNPDEGEPQSQQSRISFESTAPVAAILGPRELRLAAGSTISFKCIVTSPYLTRPIKAVQWLKDNRLLTFQSERGGINVETVANTAQTLSEATLANLGKQDSGKYTCRPNEGKADSVLLYVQDGELTEAMLRDAAGYSASASSVSISARFLATAAAVVAALLGF</sequence>
<dbReference type="SUPFAM" id="SSF48726">
    <property type="entry name" value="Immunoglobulin"/>
    <property type="match status" value="2"/>
</dbReference>
<feature type="domain" description="Ig-like" evidence="3">
    <location>
        <begin position="78"/>
        <end position="172"/>
    </location>
</feature>
<protein>
    <recommendedName>
        <fullName evidence="3">Ig-like domain-containing protein</fullName>
    </recommendedName>
</protein>
<dbReference type="InterPro" id="IPR037448">
    <property type="entry name" value="Zig-8"/>
</dbReference>
<reference evidence="4 5" key="1">
    <citation type="journal article" date="2024" name="bioRxiv">
        <title>A reference genome for Trichogramma kaykai: A tiny desert-dwelling parasitoid wasp with competing sex-ratio distorters.</title>
        <authorList>
            <person name="Culotta J."/>
            <person name="Lindsey A.R."/>
        </authorList>
    </citation>
    <scope>NUCLEOTIDE SEQUENCE [LARGE SCALE GENOMIC DNA]</scope>
    <source>
        <strain evidence="4 5">KSX58</strain>
    </source>
</reference>
<keyword evidence="5" id="KW-1185">Reference proteome</keyword>
<dbReference type="PANTHER" id="PTHR23279">
    <property type="entry name" value="DEFECTIVE PROBOSCIS EXTENSION RESPONSE DPR -RELATED"/>
    <property type="match status" value="1"/>
</dbReference>
<dbReference type="PANTHER" id="PTHR23279:SF46">
    <property type="entry name" value="DEFECTIVE PROBOSCIS EXTENSION RESPONSE 10, ISOFORM A-RELATED"/>
    <property type="match status" value="1"/>
</dbReference>
<organism evidence="4 5">
    <name type="scientific">Trichogramma kaykai</name>
    <dbReference type="NCBI Taxonomy" id="54128"/>
    <lineage>
        <taxon>Eukaryota</taxon>
        <taxon>Metazoa</taxon>
        <taxon>Ecdysozoa</taxon>
        <taxon>Arthropoda</taxon>
        <taxon>Hexapoda</taxon>
        <taxon>Insecta</taxon>
        <taxon>Pterygota</taxon>
        <taxon>Neoptera</taxon>
        <taxon>Endopterygota</taxon>
        <taxon>Hymenoptera</taxon>
        <taxon>Apocrita</taxon>
        <taxon>Proctotrupomorpha</taxon>
        <taxon>Chalcidoidea</taxon>
        <taxon>Trichogrammatidae</taxon>
        <taxon>Trichogramma</taxon>
    </lineage>
</organism>
<feature type="chain" id="PRO_5044813032" description="Ig-like domain-containing protein" evidence="2">
    <location>
        <begin position="38"/>
        <end position="344"/>
    </location>
</feature>
<feature type="region of interest" description="Disordered" evidence="1">
    <location>
        <begin position="51"/>
        <end position="72"/>
    </location>
</feature>
<keyword evidence="2" id="KW-0732">Signal</keyword>
<dbReference type="InterPro" id="IPR013098">
    <property type="entry name" value="Ig_I-set"/>
</dbReference>
<dbReference type="SMART" id="SM00409">
    <property type="entry name" value="IG"/>
    <property type="match status" value="2"/>
</dbReference>
<dbReference type="Gene3D" id="2.60.40.10">
    <property type="entry name" value="Immunoglobulins"/>
    <property type="match status" value="2"/>
</dbReference>
<dbReference type="InterPro" id="IPR003598">
    <property type="entry name" value="Ig_sub2"/>
</dbReference>
<evidence type="ECO:0000313" key="5">
    <source>
        <dbReference type="Proteomes" id="UP001627154"/>
    </source>
</evidence>
<evidence type="ECO:0000256" key="2">
    <source>
        <dbReference type="SAM" id="SignalP"/>
    </source>
</evidence>
<dbReference type="InterPro" id="IPR003599">
    <property type="entry name" value="Ig_sub"/>
</dbReference>
<dbReference type="Pfam" id="PF00047">
    <property type="entry name" value="ig"/>
    <property type="match status" value="1"/>
</dbReference>
<dbReference type="InterPro" id="IPR013151">
    <property type="entry name" value="Immunoglobulin_dom"/>
</dbReference>
<name>A0ABD2XHV0_9HYME</name>
<dbReference type="InterPro" id="IPR007110">
    <property type="entry name" value="Ig-like_dom"/>
</dbReference>
<dbReference type="SMART" id="SM00406">
    <property type="entry name" value="IGv"/>
    <property type="match status" value="1"/>
</dbReference>
<feature type="domain" description="Ig-like" evidence="3">
    <location>
        <begin position="203"/>
        <end position="288"/>
    </location>
</feature>
<evidence type="ECO:0000259" key="3">
    <source>
        <dbReference type="PROSITE" id="PS50835"/>
    </source>
</evidence>
<evidence type="ECO:0000256" key="1">
    <source>
        <dbReference type="SAM" id="MobiDB-lite"/>
    </source>
</evidence>
<dbReference type="Pfam" id="PF07679">
    <property type="entry name" value="I-set"/>
    <property type="match status" value="1"/>
</dbReference>
<dbReference type="Proteomes" id="UP001627154">
    <property type="component" value="Unassembled WGS sequence"/>
</dbReference>
<dbReference type="PROSITE" id="PS50835">
    <property type="entry name" value="IG_LIKE"/>
    <property type="match status" value="2"/>
</dbReference>
<accession>A0ABD2XHV0</accession>